<protein>
    <submittedName>
        <fullName evidence="1">Uncharacterized protein</fullName>
    </submittedName>
</protein>
<dbReference type="EMBL" id="GGEC01069377">
    <property type="protein sequence ID" value="MBX49861.1"/>
    <property type="molecule type" value="Transcribed_RNA"/>
</dbReference>
<name>A0A2P2P5H2_RHIMU</name>
<sequence length="39" mass="4554">MSRLVTSQSVFCVIKKKILHIFRIENNSFQCSCLIHLLC</sequence>
<dbReference type="AlphaFoldDB" id="A0A2P2P5H2"/>
<reference evidence="1" key="1">
    <citation type="submission" date="2018-02" db="EMBL/GenBank/DDBJ databases">
        <title>Rhizophora mucronata_Transcriptome.</title>
        <authorList>
            <person name="Meera S.P."/>
            <person name="Sreeshan A."/>
            <person name="Augustine A."/>
        </authorList>
    </citation>
    <scope>NUCLEOTIDE SEQUENCE</scope>
    <source>
        <tissue evidence="1">Leaf</tissue>
    </source>
</reference>
<proteinExistence type="predicted"/>
<evidence type="ECO:0000313" key="1">
    <source>
        <dbReference type="EMBL" id="MBX49861.1"/>
    </source>
</evidence>
<accession>A0A2P2P5H2</accession>
<organism evidence="1">
    <name type="scientific">Rhizophora mucronata</name>
    <name type="common">Asiatic mangrove</name>
    <dbReference type="NCBI Taxonomy" id="61149"/>
    <lineage>
        <taxon>Eukaryota</taxon>
        <taxon>Viridiplantae</taxon>
        <taxon>Streptophyta</taxon>
        <taxon>Embryophyta</taxon>
        <taxon>Tracheophyta</taxon>
        <taxon>Spermatophyta</taxon>
        <taxon>Magnoliopsida</taxon>
        <taxon>eudicotyledons</taxon>
        <taxon>Gunneridae</taxon>
        <taxon>Pentapetalae</taxon>
        <taxon>rosids</taxon>
        <taxon>fabids</taxon>
        <taxon>Malpighiales</taxon>
        <taxon>Rhizophoraceae</taxon>
        <taxon>Rhizophora</taxon>
    </lineage>
</organism>